<keyword evidence="2" id="KW-0812">Transmembrane</keyword>
<keyword evidence="2" id="KW-1133">Transmembrane helix</keyword>
<name>A0AAU8E082_9PSED</name>
<dbReference type="Gene3D" id="2.180.10.10">
    <property type="entry name" value="RHS repeat-associated core"/>
    <property type="match status" value="2"/>
</dbReference>
<dbReference type="InterPro" id="IPR022385">
    <property type="entry name" value="Rhs_assc_core"/>
</dbReference>
<organism evidence="3">
    <name type="scientific">Pseudomonas sp. MYb327</name>
    <dbReference type="NCBI Taxonomy" id="2745230"/>
    <lineage>
        <taxon>Bacteria</taxon>
        <taxon>Pseudomonadati</taxon>
        <taxon>Pseudomonadota</taxon>
        <taxon>Gammaproteobacteria</taxon>
        <taxon>Pseudomonadales</taxon>
        <taxon>Pseudomonadaceae</taxon>
        <taxon>Pseudomonas</taxon>
    </lineage>
</organism>
<evidence type="ECO:0000313" key="3">
    <source>
        <dbReference type="EMBL" id="XCG73195.1"/>
    </source>
</evidence>
<feature type="transmembrane region" description="Helical" evidence="2">
    <location>
        <begin position="1378"/>
        <end position="1399"/>
    </location>
</feature>
<feature type="transmembrane region" description="Helical" evidence="2">
    <location>
        <begin position="1350"/>
        <end position="1371"/>
    </location>
</feature>
<feature type="region of interest" description="Disordered" evidence="1">
    <location>
        <begin position="913"/>
        <end position="943"/>
    </location>
</feature>
<dbReference type="InterPro" id="IPR031325">
    <property type="entry name" value="RHS_repeat"/>
</dbReference>
<gene>
    <name evidence="3" type="ORF">ABVN21_20940</name>
</gene>
<dbReference type="InterPro" id="IPR006530">
    <property type="entry name" value="YD"/>
</dbReference>
<dbReference type="Pfam" id="PF05593">
    <property type="entry name" value="RHS_repeat"/>
    <property type="match status" value="2"/>
</dbReference>
<dbReference type="NCBIfam" id="TIGR01643">
    <property type="entry name" value="YD_repeat_2x"/>
    <property type="match status" value="2"/>
</dbReference>
<dbReference type="RefSeq" id="WP_339554315.1">
    <property type="nucleotide sequence ID" value="NZ_CP159258.1"/>
</dbReference>
<feature type="transmembrane region" description="Helical" evidence="2">
    <location>
        <begin position="1411"/>
        <end position="1431"/>
    </location>
</feature>
<feature type="compositionally biased region" description="Low complexity" evidence="1">
    <location>
        <begin position="1469"/>
        <end position="1487"/>
    </location>
</feature>
<reference evidence="3" key="1">
    <citation type="submission" date="2024-06" db="EMBL/GenBank/DDBJ databases">
        <title>The Caenorhabditis elegans bacterial microbiome influences microsporidia infection through nutrient limitation and inhibiting parasite invasion.</title>
        <authorList>
            <person name="Tamim El Jarkass H."/>
            <person name="Castelblanco S."/>
            <person name="Kaur M."/>
            <person name="Wan Y.C."/>
            <person name="Ellis A.E."/>
            <person name="Sheldon R.D."/>
            <person name="Lien E.C."/>
            <person name="Burton N.O."/>
            <person name="Wright G.D."/>
            <person name="Reinke A.W."/>
        </authorList>
    </citation>
    <scope>NUCLEOTIDE SEQUENCE</scope>
    <source>
        <strain evidence="3">MYb327</strain>
    </source>
</reference>
<keyword evidence="2" id="KW-0472">Membrane</keyword>
<dbReference type="NCBIfam" id="TIGR03696">
    <property type="entry name" value="Rhs_assc_core"/>
    <property type="match status" value="1"/>
</dbReference>
<feature type="compositionally biased region" description="Basic and acidic residues" evidence="1">
    <location>
        <begin position="853"/>
        <end position="867"/>
    </location>
</feature>
<dbReference type="PANTHER" id="PTHR32305:SF15">
    <property type="entry name" value="PROTEIN RHSA-RELATED"/>
    <property type="match status" value="1"/>
</dbReference>
<evidence type="ECO:0000256" key="1">
    <source>
        <dbReference type="SAM" id="MobiDB-lite"/>
    </source>
</evidence>
<feature type="region of interest" description="Disordered" evidence="1">
    <location>
        <begin position="1461"/>
        <end position="1490"/>
    </location>
</feature>
<dbReference type="PANTHER" id="PTHR32305">
    <property type="match status" value="1"/>
</dbReference>
<dbReference type="EMBL" id="CP159258">
    <property type="protein sequence ID" value="XCG73195.1"/>
    <property type="molecule type" value="Genomic_DNA"/>
</dbReference>
<dbReference type="SUPFAM" id="SSF56399">
    <property type="entry name" value="ADP-ribosylation"/>
    <property type="match status" value="1"/>
</dbReference>
<sequence length="1618" mass="176494">MSEKINALVFSNAFNFDDFLSGGVDPRTGLYTFNLSLGNIHSSTLNGPSFNINLQFSPLDTLDTGLGAGWSIPLSRYDVLNNTLSLSSGDSYKATPVAGGLKFAEPYVENFKISSSTEGHYSVFHKNGLREVLEVFESTDYAVPRRIEAANGAHILLDYTLHQGKPVLVKVRSVERTLLSIIYDDAQVILTQYPGTDSEARFTLALGNDRVSSIALPTGDRWLFTYEEVQGFVCLTQVDSAMGAREQIQYGSSGHAFPPGGPVASLPYVIAHTLLPGVDQPAIVTEYEYSENNFLGFNGGLSWSAELDSLSAAPDDYCYTSTETLIRGAAAWRTKVRTYNKYHLLLSEVTRCGQATHSVATQYHLLPGKSLDDQPPQFRLPLTQTQQYKSEGTGKQRTEVTRTEFDEYGNLLKQVEPSGITTISDFYAATGGQGCPADPLGFVRFEKQRVVHPAEGMAGAPVTVSRYRYQLLKGLTGSSMQHVVPVTEQLSERTAAGESLRLQTDLSYYDLPGEPHRHGLLKKQTRVQQGHSTHGEFSYTLRGAQLIVQTTLTGFDGVQTTDSRTYSALNGALLSGTNQDGVTTDFVYDAIGRPLSETVAPGTTFEAQRHSICTAATSGSPATLLNTDASGMKQRVTYDGIGRVVSIEEQDSDQSKDGPLRVVYVARYDETDQLVDEVRTDWLDGVALPLKQTFVFDDWGNIRTSVFQSGRQQHEDHDPVSRQVSRWTEGAGKTVTLFNAFDKPLSVEAFDRKGKSLGKTTHRYDGLGRAVGQTGPEGKTTTHAYDVFGRLQRSVLPDGSVVETAYAAHSHLSLPIEVKVGARSLGRQTFDGLSRLTRSEVGGRQSSLQYEGGSKRPSVESKPGGERVRYSYEPNLGGKVVQRQALEAQMGALSEPALVADYSYESRLGGLTSCSEQGRESRFEYSRSGKLKREASTQPGQTTTTAEYSYSMAGRPLAYTDVLGAQHKTTYDDLGRPKSHVQNQVKADFSYNALEQLETIHTQDIVSGRSLVTRLAYDDLGREVTRRFEADKDVSQTLISRYTLASKLAQRTLKNRDQVVRDEWFSYDARGRLNDYRCDGMQRPRDFRGNEIIRQKFVFDELDNILTLETEFSGGKNLATYEYSQVDPTQLISIRHSHGDYPQPVTLQYDANGQLVRDEQGRTLTYDALGRLTQVATSQGVVLRGYGYDAMDNLVQLSSPEVVPTQRYYRDGRMMNDVCGGDATSCLRQDGLLLARHHSGKNAGVRLSGTDQQQTVLGEITGSGHSEIAYSPYGYCQGQEEPFNPAGFNGEPFDSLTGLYLLGNGYRAYSPALMRFHSPDSMSPFGRGGLNPYAYCLGDPINRVDPTGHFSWQSILGIALSIVGVVASFATFGAATPLAILGLGLGGVSALAGIAGTVAGELLPGSVAGEVLGWMSFATGVGSIAAGSLAASKAFTQWGSRLLTSPPARVTKFGYRPGALAGGGRGAKGARSVGRSSQTPSTSAQSARPEKWTVIDDIGRNDLTPNGRPGNVARSKYADFKRGVEEGLSPHESARAHLGNSYDPYPGYSSYTRLVSDVKASNQVAVNAARKAGEVPALISEPQHIHARLGGFDRVFFLEYRAEMKVVIKQIGDHDPQW</sequence>
<protein>
    <submittedName>
        <fullName evidence="3">RHS repeat-associated core domain-containing protein</fullName>
    </submittedName>
</protein>
<accession>A0AAU8E082</accession>
<evidence type="ECO:0000256" key="2">
    <source>
        <dbReference type="SAM" id="Phobius"/>
    </source>
</evidence>
<proteinExistence type="predicted"/>
<dbReference type="InterPro" id="IPR050708">
    <property type="entry name" value="T6SS_VgrG/RHS"/>
</dbReference>
<feature type="region of interest" description="Disordered" evidence="1">
    <location>
        <begin position="836"/>
        <end position="867"/>
    </location>
</feature>
<feature type="compositionally biased region" description="Basic and acidic residues" evidence="1">
    <location>
        <begin position="917"/>
        <end position="935"/>
    </location>
</feature>